<proteinExistence type="predicted"/>
<evidence type="ECO:0000313" key="3">
    <source>
        <dbReference type="Proteomes" id="UP000732399"/>
    </source>
</evidence>
<comment type="caution">
    <text evidence="2">The sequence shown here is derived from an EMBL/GenBank/DDBJ whole genome shotgun (WGS) entry which is preliminary data.</text>
</comment>
<evidence type="ECO:0000313" key="2">
    <source>
        <dbReference type="EMBL" id="NJR80339.1"/>
    </source>
</evidence>
<reference evidence="2 3" key="1">
    <citation type="submission" date="2020-03" db="EMBL/GenBank/DDBJ databases">
        <authorList>
            <person name="Wang L."/>
            <person name="He N."/>
            <person name="Li Y."/>
            <person name="Fang Y."/>
            <person name="Zhang F."/>
        </authorList>
    </citation>
    <scope>NUCLEOTIDE SEQUENCE [LARGE SCALE GENOMIC DNA]</scope>
    <source>
        <strain evidence="2 3">36D10-4-7</strain>
    </source>
</reference>
<keyword evidence="3" id="KW-1185">Reference proteome</keyword>
<dbReference type="GO" id="GO:0004519">
    <property type="term" value="F:endonuclease activity"/>
    <property type="evidence" value="ECO:0007669"/>
    <property type="project" value="UniProtKB-KW"/>
</dbReference>
<accession>A0ABX1CQX2</accession>
<feature type="domain" description="HNH nuclease" evidence="1">
    <location>
        <begin position="158"/>
        <end position="211"/>
    </location>
</feature>
<organism evidence="2 3">
    <name type="scientific">Sphingomonas corticis</name>
    <dbReference type="NCBI Taxonomy" id="2722791"/>
    <lineage>
        <taxon>Bacteria</taxon>
        <taxon>Pseudomonadati</taxon>
        <taxon>Pseudomonadota</taxon>
        <taxon>Alphaproteobacteria</taxon>
        <taxon>Sphingomonadales</taxon>
        <taxon>Sphingomonadaceae</taxon>
        <taxon>Sphingomonas</taxon>
    </lineage>
</organism>
<name>A0ABX1CQX2_9SPHN</name>
<dbReference type="EMBL" id="JAAVJH010000016">
    <property type="protein sequence ID" value="NJR80339.1"/>
    <property type="molecule type" value="Genomic_DNA"/>
</dbReference>
<dbReference type="RefSeq" id="WP_168135897.1">
    <property type="nucleotide sequence ID" value="NZ_JAAVJH010000016.1"/>
</dbReference>
<dbReference type="Proteomes" id="UP000732399">
    <property type="component" value="Unassembled WGS sequence"/>
</dbReference>
<gene>
    <name evidence="2" type="ORF">HBH26_17300</name>
</gene>
<keyword evidence="2" id="KW-0540">Nuclease</keyword>
<keyword evidence="2" id="KW-0378">Hydrolase</keyword>
<sequence length="260" mass="27868">MNDTTTRLRTLPPAFASELAEASFNHGYRRHTGQADGWLYFASDINVPGEIGLAVADGGAAWFLAVSHPGVAAELGASAATPVPNGMRAAFGFAEQRALRDALHRAYVLATTLPTLPLHEFEAAVAGLGDTEADRITRVRIGQDHFRRALMTYWEGRCPLTGITEPALLRASHIVPWAACASDAERLDVHNGLLLAAHWDAAFDAGLVTFDNDGAALFSPTLGDASRAALGVPPLLTLVDGHRAKLAWHRARYGFEVTPR</sequence>
<keyword evidence="2" id="KW-0255">Endonuclease</keyword>
<protein>
    <submittedName>
        <fullName evidence="2">HNH endonuclease</fullName>
    </submittedName>
</protein>
<dbReference type="InterPro" id="IPR003615">
    <property type="entry name" value="HNH_nuc"/>
</dbReference>
<dbReference type="Pfam" id="PF13391">
    <property type="entry name" value="HNH_2"/>
    <property type="match status" value="1"/>
</dbReference>
<evidence type="ECO:0000259" key="1">
    <source>
        <dbReference type="Pfam" id="PF13391"/>
    </source>
</evidence>